<evidence type="ECO:0000313" key="4">
    <source>
        <dbReference type="Proteomes" id="UP000022910"/>
    </source>
</evidence>
<dbReference type="InterPro" id="IPR000719">
    <property type="entry name" value="Prot_kinase_dom"/>
</dbReference>
<dbReference type="Pfam" id="PF07714">
    <property type="entry name" value="PK_Tyr_Ser-Thr"/>
    <property type="match status" value="1"/>
</dbReference>
<dbReference type="EMBL" id="JEMT01029661">
    <property type="protein sequence ID" value="EXX51422.1"/>
    <property type="molecule type" value="Genomic_DNA"/>
</dbReference>
<dbReference type="PRINTS" id="PR00109">
    <property type="entry name" value="TYRKINASE"/>
</dbReference>
<dbReference type="PROSITE" id="PS50011">
    <property type="entry name" value="PROTEIN_KINASE_DOM"/>
    <property type="match status" value="1"/>
</dbReference>
<dbReference type="InterPro" id="IPR011990">
    <property type="entry name" value="TPR-like_helical_dom_sf"/>
</dbReference>
<evidence type="ECO:0000259" key="2">
    <source>
        <dbReference type="PROSITE" id="PS50011"/>
    </source>
</evidence>
<dbReference type="Gene3D" id="1.10.510.10">
    <property type="entry name" value="Transferase(Phosphotransferase) domain 1"/>
    <property type="match status" value="1"/>
</dbReference>
<dbReference type="SUPFAM" id="SSF56112">
    <property type="entry name" value="Protein kinase-like (PK-like)"/>
    <property type="match status" value="1"/>
</dbReference>
<dbReference type="PANTHER" id="PTHR44329">
    <property type="entry name" value="SERINE/THREONINE-PROTEIN KINASE TNNI3K-RELATED"/>
    <property type="match status" value="1"/>
</dbReference>
<dbReference type="Gene3D" id="1.25.40.10">
    <property type="entry name" value="Tetratricopeptide repeat domain"/>
    <property type="match status" value="2"/>
</dbReference>
<evidence type="ECO:0000256" key="1">
    <source>
        <dbReference type="PROSITE-ProRule" id="PRU10141"/>
    </source>
</evidence>
<comment type="caution">
    <text evidence="3">The sequence shown here is derived from an EMBL/GenBank/DDBJ whole genome shotgun (WGS) entry which is preliminary data.</text>
</comment>
<gene>
    <name evidence="3" type="ORF">RirG_261710</name>
</gene>
<dbReference type="GO" id="GO:0005524">
    <property type="term" value="F:ATP binding"/>
    <property type="evidence" value="ECO:0007669"/>
    <property type="project" value="UniProtKB-UniRule"/>
</dbReference>
<dbReference type="PROSITE" id="PS00107">
    <property type="entry name" value="PROTEIN_KINASE_ATP"/>
    <property type="match status" value="1"/>
</dbReference>
<dbReference type="InterPro" id="IPR001245">
    <property type="entry name" value="Ser-Thr/Tyr_kinase_cat_dom"/>
</dbReference>
<dbReference type="InterPro" id="IPR011009">
    <property type="entry name" value="Kinase-like_dom_sf"/>
</dbReference>
<dbReference type="Proteomes" id="UP000022910">
    <property type="component" value="Unassembled WGS sequence"/>
</dbReference>
<name>A0A015I351_RHIIW</name>
<dbReference type="InterPro" id="IPR051681">
    <property type="entry name" value="Ser/Thr_Kinases-Pseudokinases"/>
</dbReference>
<proteinExistence type="predicted"/>
<keyword evidence="1" id="KW-0547">Nucleotide-binding</keyword>
<evidence type="ECO:0000313" key="3">
    <source>
        <dbReference type="EMBL" id="EXX51422.1"/>
    </source>
</evidence>
<reference evidence="3 4" key="1">
    <citation type="submission" date="2014-02" db="EMBL/GenBank/DDBJ databases">
        <title>Single nucleus genome sequencing reveals high similarity among nuclei of an endomycorrhizal fungus.</title>
        <authorList>
            <person name="Lin K."/>
            <person name="Geurts R."/>
            <person name="Zhang Z."/>
            <person name="Limpens E."/>
            <person name="Saunders D.G."/>
            <person name="Mu D."/>
            <person name="Pang E."/>
            <person name="Cao H."/>
            <person name="Cha H."/>
            <person name="Lin T."/>
            <person name="Zhou Q."/>
            <person name="Shang Y."/>
            <person name="Li Y."/>
            <person name="Ivanov S."/>
            <person name="Sharma T."/>
            <person name="Velzen R.V."/>
            <person name="Ruijter N.D."/>
            <person name="Aanen D.K."/>
            <person name="Win J."/>
            <person name="Kamoun S."/>
            <person name="Bisseling T."/>
            <person name="Huang S."/>
        </authorList>
    </citation>
    <scope>NUCLEOTIDE SEQUENCE [LARGE SCALE GENOMIC DNA]</scope>
    <source>
        <strain evidence="4">DAOM197198w</strain>
    </source>
</reference>
<accession>A0A015I351</accession>
<dbReference type="InterPro" id="IPR006597">
    <property type="entry name" value="Sel1-like"/>
</dbReference>
<protein>
    <submittedName>
        <fullName evidence="3">Ste7p</fullName>
    </submittedName>
</protein>
<sequence>MTDNIKMDNIENKNEWINWIEEAIDKEHIKYYEYKEFNKFQEIGTGSSGKVYCANWKNSKKCFALKSFSSLNNVTVKEIVHELKIHRNVDYHDNIICCHGITKFESTVIVFFGSLVEYHINNNYMLVMEYANSGNLQSYLKINFDKLTWDDKYNMANQLACAVSCLHDEGIIHRDLHSGNILVHQKTIKLADFGLSKRIGMSSNSQSQLFGVVPYVDPKFFNRRRSSSNGQTTQIYSLNEKSDIYSIGVLLWEISSGKPPFYVEGEQYNVDLILEISQGHRETVVPGTPEEYVKIYTKCWDREPDNRPTIYQVVECLNAKTDVMIENHQFSNGQELNNAPLNIDNTQLQGELSNNTESRGELFNNNTEPQGKMSKLIQNFNEMNTEEIDTIAESNEQENLLFEKDFNGIINEINKLIFKLLNKGIEWKLLNEQVIEYLGNCNISSQEIYNWLSNNQNNPISIFLLGYFNLFRIENYKKAFNLFINASEKYHTLAQYFVGYCYQYGYGTIKNDKLAFEYFEKVKNFTFGQFKIGYFYIDGIGIKKDLKRGIYWYQKATNNGNIIAIHDLGTCYKDGIGVKKNYNKAFELFNQSAKGGYSVGIMMLGYCYNNGIGTDIDKQKAFELYQKSANLENKVAQYNLGNMYEYGDGITKDIDRAIYWYKKSANQGDPDAQNRLNRLQILQKNQ</sequence>
<dbReference type="InterPro" id="IPR017441">
    <property type="entry name" value="Protein_kinase_ATP_BS"/>
</dbReference>
<dbReference type="SMART" id="SM00671">
    <property type="entry name" value="SEL1"/>
    <property type="match status" value="6"/>
</dbReference>
<keyword evidence="1" id="KW-0067">ATP-binding</keyword>
<dbReference type="PANTHER" id="PTHR44329:SF6">
    <property type="entry name" value="RECEPTOR-INTERACTING SERINE_THREONINE-PROTEIN KINASE 1"/>
    <property type="match status" value="1"/>
</dbReference>
<dbReference type="GO" id="GO:0004674">
    <property type="term" value="F:protein serine/threonine kinase activity"/>
    <property type="evidence" value="ECO:0007669"/>
    <property type="project" value="TreeGrafter"/>
</dbReference>
<dbReference type="Pfam" id="PF08238">
    <property type="entry name" value="Sel1"/>
    <property type="match status" value="6"/>
</dbReference>
<feature type="binding site" evidence="1">
    <location>
        <position position="66"/>
    </location>
    <ligand>
        <name>ATP</name>
        <dbReference type="ChEBI" id="CHEBI:30616"/>
    </ligand>
</feature>
<organism evidence="3 4">
    <name type="scientific">Rhizophagus irregularis (strain DAOM 197198w)</name>
    <name type="common">Glomus intraradices</name>
    <dbReference type="NCBI Taxonomy" id="1432141"/>
    <lineage>
        <taxon>Eukaryota</taxon>
        <taxon>Fungi</taxon>
        <taxon>Fungi incertae sedis</taxon>
        <taxon>Mucoromycota</taxon>
        <taxon>Glomeromycotina</taxon>
        <taxon>Glomeromycetes</taxon>
        <taxon>Glomerales</taxon>
        <taxon>Glomeraceae</taxon>
        <taxon>Rhizophagus</taxon>
    </lineage>
</organism>
<dbReference type="AlphaFoldDB" id="A0A015I351"/>
<dbReference type="HOGENOM" id="CLU_000288_7_12_1"/>
<dbReference type="STRING" id="1432141.A0A015I351"/>
<keyword evidence="4" id="KW-1185">Reference proteome</keyword>
<feature type="domain" description="Protein kinase" evidence="2">
    <location>
        <begin position="37"/>
        <end position="331"/>
    </location>
</feature>
<dbReference type="SUPFAM" id="SSF81901">
    <property type="entry name" value="HCP-like"/>
    <property type="match status" value="1"/>
</dbReference>